<gene>
    <name evidence="2" type="ORF">ARALYDRAFT_889444</name>
</gene>
<dbReference type="Pfam" id="PF25210">
    <property type="entry name" value="Kelch_FKB95"/>
    <property type="match status" value="1"/>
</dbReference>
<accession>D7KI84</accession>
<dbReference type="Gramene" id="scaffold_102238.1">
    <property type="protein sequence ID" value="scaffold_102238.1"/>
    <property type="gene ID" value="scaffold_102238.1"/>
</dbReference>
<dbReference type="EMBL" id="GL348713">
    <property type="protein sequence ID" value="EFH69344.1"/>
    <property type="molecule type" value="Genomic_DNA"/>
</dbReference>
<dbReference type="PANTHER" id="PTHR24414:SF23">
    <property type="entry name" value="F-BOX_KELCH-REPEAT PROTEIN SKIP6"/>
    <property type="match status" value="1"/>
</dbReference>
<dbReference type="InterPro" id="IPR015915">
    <property type="entry name" value="Kelch-typ_b-propeller"/>
</dbReference>
<dbReference type="InterPro" id="IPR050354">
    <property type="entry name" value="F-box/kelch-repeat_ARATH"/>
</dbReference>
<dbReference type="HOGENOM" id="CLU_1542161_0_0_1"/>
<evidence type="ECO:0000313" key="2">
    <source>
        <dbReference type="EMBL" id="EFH69344.1"/>
    </source>
</evidence>
<organism evidence="3">
    <name type="scientific">Arabidopsis lyrata subsp. lyrata</name>
    <name type="common">Lyre-leaved rock-cress</name>
    <dbReference type="NCBI Taxonomy" id="81972"/>
    <lineage>
        <taxon>Eukaryota</taxon>
        <taxon>Viridiplantae</taxon>
        <taxon>Streptophyta</taxon>
        <taxon>Embryophyta</taxon>
        <taxon>Tracheophyta</taxon>
        <taxon>Spermatophyta</taxon>
        <taxon>Magnoliopsida</taxon>
        <taxon>eudicotyledons</taxon>
        <taxon>Gunneridae</taxon>
        <taxon>Pentapetalae</taxon>
        <taxon>rosids</taxon>
        <taxon>malvids</taxon>
        <taxon>Brassicales</taxon>
        <taxon>Brassicaceae</taxon>
        <taxon>Camelineae</taxon>
        <taxon>Arabidopsis</taxon>
    </lineage>
</organism>
<evidence type="ECO:0000313" key="3">
    <source>
        <dbReference type="Proteomes" id="UP000008694"/>
    </source>
</evidence>
<dbReference type="PANTHER" id="PTHR24414">
    <property type="entry name" value="F-BOX/KELCH-REPEAT PROTEIN SKIP4"/>
    <property type="match status" value="1"/>
</dbReference>
<dbReference type="InterPro" id="IPR057499">
    <property type="entry name" value="Kelch_FKB95"/>
</dbReference>
<dbReference type="Proteomes" id="UP000008694">
    <property type="component" value="Unassembled WGS sequence"/>
</dbReference>
<sequence>MTNLCFSSTVHLTRGASLVKHMPRPLVSHKADILDGKIYVVEGEGRVLVFDTEKQTWEEPETRPDMGKHCLCCVAMSSKIYIRTDKNSFVYEPKEGKWETDVRVLETCVCHRQVRRQGEEIWDWFKTKTKVDLRKKKVYHQRGVIGTSIGHKRPQTTVVRILDQISSLEFNFFT</sequence>
<dbReference type="Gene3D" id="2.120.10.80">
    <property type="entry name" value="Kelch-type beta propeller"/>
    <property type="match status" value="1"/>
</dbReference>
<protein>
    <recommendedName>
        <fullName evidence="1">FKB95-like N-terminal Kelch domain-containing protein</fullName>
    </recommendedName>
</protein>
<evidence type="ECO:0000259" key="1">
    <source>
        <dbReference type="Pfam" id="PF25210"/>
    </source>
</evidence>
<dbReference type="AlphaFoldDB" id="D7KI84"/>
<name>D7KI84_ARALL</name>
<proteinExistence type="predicted"/>
<keyword evidence="3" id="KW-1185">Reference proteome</keyword>
<reference evidence="3" key="1">
    <citation type="journal article" date="2011" name="Nat. Genet.">
        <title>The Arabidopsis lyrata genome sequence and the basis of rapid genome size change.</title>
        <authorList>
            <person name="Hu T.T."/>
            <person name="Pattyn P."/>
            <person name="Bakker E.G."/>
            <person name="Cao J."/>
            <person name="Cheng J.-F."/>
            <person name="Clark R.M."/>
            <person name="Fahlgren N."/>
            <person name="Fawcett J.A."/>
            <person name="Grimwood J."/>
            <person name="Gundlach H."/>
            <person name="Haberer G."/>
            <person name="Hollister J.D."/>
            <person name="Ossowski S."/>
            <person name="Ottilar R.P."/>
            <person name="Salamov A.A."/>
            <person name="Schneeberger K."/>
            <person name="Spannagl M."/>
            <person name="Wang X."/>
            <person name="Yang L."/>
            <person name="Nasrallah M.E."/>
            <person name="Bergelson J."/>
            <person name="Carrington J.C."/>
            <person name="Gaut B.S."/>
            <person name="Schmutz J."/>
            <person name="Mayer K.F.X."/>
            <person name="Van de Peer Y."/>
            <person name="Grigoriev I.V."/>
            <person name="Nordborg M."/>
            <person name="Weigel D."/>
            <person name="Guo Y.-L."/>
        </authorList>
    </citation>
    <scope>NUCLEOTIDE SEQUENCE [LARGE SCALE GENOMIC DNA]</scope>
    <source>
        <strain evidence="3">cv. MN47</strain>
    </source>
</reference>
<dbReference type="SUPFAM" id="SSF117281">
    <property type="entry name" value="Kelch motif"/>
    <property type="match status" value="1"/>
</dbReference>
<feature type="domain" description="FKB95-like N-terminal Kelch" evidence="1">
    <location>
        <begin position="21"/>
        <end position="113"/>
    </location>
</feature>